<dbReference type="AlphaFoldDB" id="A0A6I6FMI3"/>
<dbReference type="Pfam" id="PF07992">
    <property type="entry name" value="Pyr_redox_2"/>
    <property type="match status" value="1"/>
</dbReference>
<proteinExistence type="predicted"/>
<dbReference type="InterPro" id="IPR050446">
    <property type="entry name" value="FAD-oxidoreductase/Apoptosis"/>
</dbReference>
<evidence type="ECO:0000256" key="1">
    <source>
        <dbReference type="ARBA" id="ARBA00001974"/>
    </source>
</evidence>
<evidence type="ECO:0000259" key="6">
    <source>
        <dbReference type="Pfam" id="PF07992"/>
    </source>
</evidence>
<dbReference type="KEGG" id="sfic:EIZ62_04010"/>
<dbReference type="RefSeq" id="WP_156691324.1">
    <property type="nucleotide sequence ID" value="NZ_CP034279.1"/>
</dbReference>
<reference evidence="8 9" key="1">
    <citation type="submission" date="2018-12" db="EMBL/GenBank/DDBJ databases">
        <title>Complete genome sequence of Streptomyces ficellus NRRL8067, the producer of ficellomycin, feldamycin and nojirimycin.</title>
        <authorList>
            <person name="Zhang H."/>
            <person name="Yue R."/>
            <person name="Liu Y."/>
            <person name="Li M."/>
            <person name="Mu H."/>
            <person name="Zhang J."/>
        </authorList>
    </citation>
    <scope>NUCLEOTIDE SEQUENCE [LARGE SCALE GENOMIC DNA]</scope>
    <source>
        <strain evidence="8 9">NRRL 8067</strain>
    </source>
</reference>
<evidence type="ECO:0000256" key="3">
    <source>
        <dbReference type="ARBA" id="ARBA00022827"/>
    </source>
</evidence>
<dbReference type="PRINTS" id="PR00411">
    <property type="entry name" value="PNDRDTASEI"/>
</dbReference>
<dbReference type="PRINTS" id="PR00368">
    <property type="entry name" value="FADPNR"/>
</dbReference>
<dbReference type="Proteomes" id="UP000422572">
    <property type="component" value="Chromosome"/>
</dbReference>
<accession>A0A6I6FMI3</accession>
<evidence type="ECO:0000313" key="9">
    <source>
        <dbReference type="Proteomes" id="UP000422572"/>
    </source>
</evidence>
<organism evidence="8 9">
    <name type="scientific">Streptomyces ficellus</name>
    <dbReference type="NCBI Taxonomy" id="1977088"/>
    <lineage>
        <taxon>Bacteria</taxon>
        <taxon>Bacillati</taxon>
        <taxon>Actinomycetota</taxon>
        <taxon>Actinomycetes</taxon>
        <taxon>Kitasatosporales</taxon>
        <taxon>Streptomycetaceae</taxon>
        <taxon>Streptomyces</taxon>
    </lineage>
</organism>
<evidence type="ECO:0000259" key="7">
    <source>
        <dbReference type="Pfam" id="PF14759"/>
    </source>
</evidence>
<feature type="region of interest" description="Disordered" evidence="5">
    <location>
        <begin position="384"/>
        <end position="414"/>
    </location>
</feature>
<sequence length="414" mass="43546">MTGQRVVVVGAGQAGSDAAAALRERGFTGEVTLVGEEGAVPYQRPPLSKAYLAGRMDAAGLDLRPEEFYSAHGIERVRQDRVTRIDRDAGAVVLASGRTLPYDRLVLATGARPRSLPVPGAGLTGVRVLRSLADADALRRALAGARHLAVIGGGFIGLELAATASGLGVRTAVVEAGTRVMGRTVGPEVSARLAAEHEAHGVELFLGREVTALAGDRDGHVRVVELNDGRRIPADVVVVGIGVLPEVELAADAGLEVGGGIVVDARLRTSDRAVYAIGDCARFPSPHAAGRLRLESVQNASDQARHVAAELCGASAPYTAVPWFWTDQYDLRVQIAGVVRAHDHRVTVGDPAGRFSVLCFRDGLLVGTESVNRPADHMITRRLLASDGPRPTPDEAARPGFDLKTWRAPSPVTA</sequence>
<name>A0A6I6FMI3_9ACTN</name>
<keyword evidence="2" id="KW-0285">Flavoprotein</keyword>
<comment type="cofactor">
    <cofactor evidence="1">
        <name>FAD</name>
        <dbReference type="ChEBI" id="CHEBI:57692"/>
    </cofactor>
</comment>
<gene>
    <name evidence="8" type="ORF">EIZ62_04010</name>
</gene>
<dbReference type="SUPFAM" id="SSF55424">
    <property type="entry name" value="FAD/NAD-linked reductases, dimerisation (C-terminal) domain"/>
    <property type="match status" value="1"/>
</dbReference>
<dbReference type="EMBL" id="CP034279">
    <property type="protein sequence ID" value="QGV77506.1"/>
    <property type="molecule type" value="Genomic_DNA"/>
</dbReference>
<feature type="domain" description="Reductase C-terminal" evidence="7">
    <location>
        <begin position="323"/>
        <end position="405"/>
    </location>
</feature>
<dbReference type="GO" id="GO:0005737">
    <property type="term" value="C:cytoplasm"/>
    <property type="evidence" value="ECO:0007669"/>
    <property type="project" value="TreeGrafter"/>
</dbReference>
<dbReference type="Gene3D" id="3.30.390.30">
    <property type="match status" value="1"/>
</dbReference>
<dbReference type="PANTHER" id="PTHR43557">
    <property type="entry name" value="APOPTOSIS-INDUCING FACTOR 1"/>
    <property type="match status" value="1"/>
</dbReference>
<dbReference type="InterPro" id="IPR016156">
    <property type="entry name" value="FAD/NAD-linked_Rdtase_dimer_sf"/>
</dbReference>
<feature type="domain" description="FAD/NAD(P)-binding" evidence="6">
    <location>
        <begin position="5"/>
        <end position="304"/>
    </location>
</feature>
<dbReference type="Pfam" id="PF14759">
    <property type="entry name" value="Reductase_C"/>
    <property type="match status" value="1"/>
</dbReference>
<dbReference type="OrthoDB" id="1145at2"/>
<keyword evidence="9" id="KW-1185">Reference proteome</keyword>
<dbReference type="InterPro" id="IPR028202">
    <property type="entry name" value="Reductase_C"/>
</dbReference>
<dbReference type="InterPro" id="IPR023753">
    <property type="entry name" value="FAD/NAD-binding_dom"/>
</dbReference>
<evidence type="ECO:0000313" key="8">
    <source>
        <dbReference type="EMBL" id="QGV77506.1"/>
    </source>
</evidence>
<evidence type="ECO:0000256" key="5">
    <source>
        <dbReference type="SAM" id="MobiDB-lite"/>
    </source>
</evidence>
<protein>
    <submittedName>
        <fullName evidence="8">Pyridine nucleotide-disulfide oxidoreductase</fullName>
    </submittedName>
</protein>
<dbReference type="Gene3D" id="3.50.50.60">
    <property type="entry name" value="FAD/NAD(P)-binding domain"/>
    <property type="match status" value="2"/>
</dbReference>
<keyword evidence="3" id="KW-0274">FAD</keyword>
<dbReference type="GO" id="GO:0016651">
    <property type="term" value="F:oxidoreductase activity, acting on NAD(P)H"/>
    <property type="evidence" value="ECO:0007669"/>
    <property type="project" value="TreeGrafter"/>
</dbReference>
<dbReference type="InterPro" id="IPR036188">
    <property type="entry name" value="FAD/NAD-bd_sf"/>
</dbReference>
<dbReference type="PANTHER" id="PTHR43557:SF2">
    <property type="entry name" value="RIESKE DOMAIN-CONTAINING PROTEIN-RELATED"/>
    <property type="match status" value="1"/>
</dbReference>
<evidence type="ECO:0000256" key="4">
    <source>
        <dbReference type="ARBA" id="ARBA00023002"/>
    </source>
</evidence>
<evidence type="ECO:0000256" key="2">
    <source>
        <dbReference type="ARBA" id="ARBA00022630"/>
    </source>
</evidence>
<dbReference type="SUPFAM" id="SSF51905">
    <property type="entry name" value="FAD/NAD(P)-binding domain"/>
    <property type="match status" value="1"/>
</dbReference>
<keyword evidence="4" id="KW-0560">Oxidoreductase</keyword>